<evidence type="ECO:0000313" key="2">
    <source>
        <dbReference type="EMBL" id="SHG58889.1"/>
    </source>
</evidence>
<dbReference type="Gene3D" id="3.10.450.50">
    <property type="match status" value="1"/>
</dbReference>
<dbReference type="Proteomes" id="UP000184520">
    <property type="component" value="Unassembled WGS sequence"/>
</dbReference>
<reference evidence="3" key="1">
    <citation type="submission" date="2016-11" db="EMBL/GenBank/DDBJ databases">
        <authorList>
            <person name="Varghese N."/>
            <person name="Submissions S."/>
        </authorList>
    </citation>
    <scope>NUCLEOTIDE SEQUENCE [LARGE SCALE GENOMIC DNA]</scope>
    <source>
        <strain evidence="3">CGMCC 1.8995</strain>
    </source>
</reference>
<evidence type="ECO:0000313" key="3">
    <source>
        <dbReference type="Proteomes" id="UP000184520"/>
    </source>
</evidence>
<gene>
    <name evidence="2" type="ORF">SAMN05216361_2484</name>
</gene>
<name>A0A1M5L2A7_9ALTE</name>
<dbReference type="STRING" id="634436.SAMN05216361_2484"/>
<accession>A0A1M5L2A7</accession>
<dbReference type="EMBL" id="FQWD01000004">
    <property type="protein sequence ID" value="SHG58889.1"/>
    <property type="molecule type" value="Genomic_DNA"/>
</dbReference>
<dbReference type="Pfam" id="PF12680">
    <property type="entry name" value="SnoaL_2"/>
    <property type="match status" value="1"/>
</dbReference>
<dbReference type="RefSeq" id="WP_073322892.1">
    <property type="nucleotide sequence ID" value="NZ_FQWD01000004.1"/>
</dbReference>
<dbReference type="InterPro" id="IPR037401">
    <property type="entry name" value="SnoaL-like"/>
</dbReference>
<dbReference type="InterPro" id="IPR032710">
    <property type="entry name" value="NTF2-like_dom_sf"/>
</dbReference>
<feature type="domain" description="SnoaL-like" evidence="1">
    <location>
        <begin position="8"/>
        <end position="113"/>
    </location>
</feature>
<sequence length="143" mass="16767">MSFKTRFTQFYADLANVDIDDLDNVYHEQILFKDPIASHSGIESVKAYFAHLLDSTSSCKFDIHHFIESSSTNSPYDFTVEWTMHLTLNNQSRPISVNGVSLLTLKDDRVIYHRDYYDMGEMVYEHVPVLKRVIHYIKKRLTQ</sequence>
<evidence type="ECO:0000259" key="1">
    <source>
        <dbReference type="Pfam" id="PF12680"/>
    </source>
</evidence>
<protein>
    <submittedName>
        <fullName evidence="2">SnoaL-like domain-containing protein</fullName>
    </submittedName>
</protein>
<dbReference type="SUPFAM" id="SSF54427">
    <property type="entry name" value="NTF2-like"/>
    <property type="match status" value="1"/>
</dbReference>
<organism evidence="2 3">
    <name type="scientific">Marisediminitalea aggregata</name>
    <dbReference type="NCBI Taxonomy" id="634436"/>
    <lineage>
        <taxon>Bacteria</taxon>
        <taxon>Pseudomonadati</taxon>
        <taxon>Pseudomonadota</taxon>
        <taxon>Gammaproteobacteria</taxon>
        <taxon>Alteromonadales</taxon>
        <taxon>Alteromonadaceae</taxon>
        <taxon>Marisediminitalea</taxon>
    </lineage>
</organism>
<dbReference type="OrthoDB" id="1115105at2"/>
<keyword evidence="3" id="KW-1185">Reference proteome</keyword>
<dbReference type="AlphaFoldDB" id="A0A1M5L2A7"/>
<proteinExistence type="predicted"/>